<proteinExistence type="predicted"/>
<evidence type="ECO:0000313" key="2">
    <source>
        <dbReference type="Proteomes" id="UP000006552"/>
    </source>
</evidence>
<reference evidence="1 2" key="1">
    <citation type="journal article" date="2005" name="Arch. Microbiol.">
        <title>The genome sequence of an anaerobic aromatic-degrading denitrifying bacterium, strain EbN1.</title>
        <authorList>
            <person name="Rabus R."/>
            <person name="Kube M."/>
            <person name="Heider J."/>
            <person name="Beck A."/>
            <person name="Heitmann K."/>
            <person name="Widdel F."/>
            <person name="Reinhardt R."/>
        </authorList>
    </citation>
    <scope>NUCLEOTIDE SEQUENCE [LARGE SCALE GENOMIC DNA]</scope>
    <source>
        <strain evidence="1 2">EbN1</strain>
    </source>
</reference>
<keyword evidence="2" id="KW-1185">Reference proteome</keyword>
<evidence type="ECO:0008006" key="3">
    <source>
        <dbReference type="Google" id="ProtNLM"/>
    </source>
</evidence>
<dbReference type="eggNOG" id="ENOG502ZXR3">
    <property type="taxonomic scope" value="Bacteria"/>
</dbReference>
<dbReference type="InterPro" id="IPR024410">
    <property type="entry name" value="Phage_TAC_12"/>
</dbReference>
<dbReference type="RefSeq" id="WP_011238919.1">
    <property type="nucleotide sequence ID" value="NC_006513.1"/>
</dbReference>
<name>Q5P0C2_AROAE</name>
<dbReference type="AlphaFoldDB" id="Q5P0C2"/>
<dbReference type="HOGENOM" id="CLU_139645_0_0_4"/>
<organism evidence="1 2">
    <name type="scientific">Aromatoleum aromaticum (strain DSM 19018 / LMG 30748 / EbN1)</name>
    <name type="common">Azoarcus sp. (strain EbN1)</name>
    <dbReference type="NCBI Taxonomy" id="76114"/>
    <lineage>
        <taxon>Bacteria</taxon>
        <taxon>Pseudomonadati</taxon>
        <taxon>Pseudomonadota</taxon>
        <taxon>Betaproteobacteria</taxon>
        <taxon>Rhodocyclales</taxon>
        <taxon>Rhodocyclaceae</taxon>
        <taxon>Aromatoleum</taxon>
    </lineage>
</organism>
<dbReference type="Pfam" id="PF16459">
    <property type="entry name" value="Phage_TAC_13"/>
    <property type="match status" value="1"/>
</dbReference>
<protein>
    <recommendedName>
        <fullName evidence="3">Phage protein</fullName>
    </recommendedName>
</protein>
<dbReference type="Proteomes" id="UP000006552">
    <property type="component" value="Chromosome"/>
</dbReference>
<gene>
    <name evidence="1" type="ORF">ebA5480</name>
</gene>
<evidence type="ECO:0000313" key="1">
    <source>
        <dbReference type="EMBL" id="CAI09242.1"/>
    </source>
</evidence>
<sequence length="107" mass="11623">MNIYTIKSQGGIVNNEPVPAQIEWKEQTFEVQIKRLSYGAIETLHKAGSQAFNTRLIAECVLFSDGQLSFDDAFKLDPALANALYAAVMRAQEGDAADPKATTSGTN</sequence>
<accession>Q5P0C2</accession>
<dbReference type="EMBL" id="CR555306">
    <property type="protein sequence ID" value="CAI09242.1"/>
    <property type="molecule type" value="Genomic_DNA"/>
</dbReference>
<dbReference type="KEGG" id="eba:ebA5480"/>
<dbReference type="STRING" id="76114.ebA5480"/>